<evidence type="ECO:0000313" key="3">
    <source>
        <dbReference type="Proteomes" id="UP000525652"/>
    </source>
</evidence>
<comment type="caution">
    <text evidence="2">The sequence shown here is derived from an EMBL/GenBank/DDBJ whole genome shotgun (WGS) entry which is preliminary data.</text>
</comment>
<dbReference type="InterPro" id="IPR052701">
    <property type="entry name" value="GAG_Ulvan_Degrading_Sulfatases"/>
</dbReference>
<dbReference type="EMBL" id="JACHVA010000124">
    <property type="protein sequence ID" value="MBC2603236.1"/>
    <property type="molecule type" value="Genomic_DNA"/>
</dbReference>
<evidence type="ECO:0000259" key="1">
    <source>
        <dbReference type="Pfam" id="PF00884"/>
    </source>
</evidence>
<dbReference type="PANTHER" id="PTHR43751:SF1">
    <property type="entry name" value="SULFATASE ATSG-RELATED"/>
    <property type="match status" value="1"/>
</dbReference>
<name>A0A7X1B088_9BACT</name>
<dbReference type="CDD" id="cd16027">
    <property type="entry name" value="SGSH"/>
    <property type="match status" value="1"/>
</dbReference>
<keyword evidence="3" id="KW-1185">Reference proteome</keyword>
<protein>
    <submittedName>
        <fullName evidence="2">Sulfatase</fullName>
    </submittedName>
</protein>
<accession>A0A7X1B088</accession>
<feature type="domain" description="Sulfatase N-terminal" evidence="1">
    <location>
        <begin position="2"/>
        <end position="276"/>
    </location>
</feature>
<dbReference type="InterPro" id="IPR000917">
    <property type="entry name" value="Sulfatase_N"/>
</dbReference>
<dbReference type="RefSeq" id="WP_185693868.1">
    <property type="nucleotide sequence ID" value="NZ_JACHVA010000124.1"/>
</dbReference>
<proteinExistence type="predicted"/>
<organism evidence="2 3">
    <name type="scientific">Puniceicoccus vermicola</name>
    <dbReference type="NCBI Taxonomy" id="388746"/>
    <lineage>
        <taxon>Bacteria</taxon>
        <taxon>Pseudomonadati</taxon>
        <taxon>Verrucomicrobiota</taxon>
        <taxon>Opitutia</taxon>
        <taxon>Puniceicoccales</taxon>
        <taxon>Puniceicoccaceae</taxon>
        <taxon>Puniceicoccus</taxon>
    </lineage>
</organism>
<gene>
    <name evidence="2" type="ORF">H5P30_15750</name>
</gene>
<evidence type="ECO:0000313" key="2">
    <source>
        <dbReference type="EMBL" id="MBC2603236.1"/>
    </source>
</evidence>
<dbReference type="Gene3D" id="3.40.720.10">
    <property type="entry name" value="Alkaline Phosphatase, subunit A"/>
    <property type="match status" value="1"/>
</dbReference>
<dbReference type="InterPro" id="IPR017850">
    <property type="entry name" value="Alkaline_phosphatase_core_sf"/>
</dbReference>
<sequence>MNVLWITLEDTSPRFQVYGDRIARTPNADKLASEGVVFQKAFSTAPVCAPARCAAITGVYAASIGGHHMRTHFRNLSHEGQVPPYEPVPPAHVKCFTEYLRADGVYCTNNEKTDYQFSSPFTAWDECSENAHWRNRPAGARFFSVFNLLAAHESGMWPDGRSLETDPASVQVPPYLPDTPIVRESIARHYDQMARVDVQVGRLLDELEEDGLAEDTVVILWSDHGEGLPRGKRHVYDSGLHVPLMVRWPGRIEPGTRRTDLVSTIDLAPTVLELFGLPLPGHLHGTPLLNQENPRKFVHATQDRFGGYYDQSRAVRTGRFKYIRNYHPELPRFLFNNYLNQHPVQQEIIRLMRHNALEGHARFFGEQNHPVEELYDCDADPHELNNLAVDSSYHSTLLELRSELEDWRRRIGDLGDVPESELSERFWPSGIQPETVAPHFLVYGEDDYCKEPIGGRYGAEYKVQGPALVQLHSPTQGASMAYRFENQQSWTLYTGPFNLDSGDWKLFTKAVRIGYRESPECELALTVL</sequence>
<dbReference type="Pfam" id="PF00884">
    <property type="entry name" value="Sulfatase"/>
    <property type="match status" value="1"/>
</dbReference>
<dbReference type="Proteomes" id="UP000525652">
    <property type="component" value="Unassembled WGS sequence"/>
</dbReference>
<dbReference type="SUPFAM" id="SSF53649">
    <property type="entry name" value="Alkaline phosphatase-like"/>
    <property type="match status" value="1"/>
</dbReference>
<dbReference type="AlphaFoldDB" id="A0A7X1B088"/>
<reference evidence="2 3" key="1">
    <citation type="submission" date="2020-07" db="EMBL/GenBank/DDBJ databases">
        <authorList>
            <person name="Feng X."/>
        </authorList>
    </citation>
    <scope>NUCLEOTIDE SEQUENCE [LARGE SCALE GENOMIC DNA]</scope>
    <source>
        <strain evidence="2 3">JCM14086</strain>
    </source>
</reference>
<dbReference type="PANTHER" id="PTHR43751">
    <property type="entry name" value="SULFATASE"/>
    <property type="match status" value="1"/>
</dbReference>